<keyword evidence="6" id="KW-1185">Reference proteome</keyword>
<organism evidence="5 6">
    <name type="scientific">Chrysochromulina tobinii</name>
    <dbReference type="NCBI Taxonomy" id="1460289"/>
    <lineage>
        <taxon>Eukaryota</taxon>
        <taxon>Haptista</taxon>
        <taxon>Haptophyta</taxon>
        <taxon>Prymnesiophyceae</taxon>
        <taxon>Prymnesiales</taxon>
        <taxon>Chrysochromulinaceae</taxon>
        <taxon>Chrysochromulina</taxon>
    </lineage>
</organism>
<evidence type="ECO:0000313" key="6">
    <source>
        <dbReference type="Proteomes" id="UP000037460"/>
    </source>
</evidence>
<dbReference type="Proteomes" id="UP000037460">
    <property type="component" value="Unassembled WGS sequence"/>
</dbReference>
<dbReference type="CDD" id="cd00051">
    <property type="entry name" value="EFh"/>
    <property type="match status" value="1"/>
</dbReference>
<sequence length="134" mass="15206">MSGRDQLELDELARLREEVSLAQEQLKCAKDNAARWEAEELTEFREIFNLVDLDKGGTISKDELGQLMKTLGLKPTQEELNAMVAEIDADGSGEIDFDEFVTVMSRKELLSQIEPDENGMVNYLEFVDMMTQGR</sequence>
<feature type="coiled-coil region" evidence="3">
    <location>
        <begin position="12"/>
        <end position="39"/>
    </location>
</feature>
<reference evidence="6" key="1">
    <citation type="journal article" date="2015" name="PLoS Genet.">
        <title>Genome Sequence and Transcriptome Analyses of Chrysochromulina tobin: Metabolic Tools for Enhanced Algal Fitness in the Prominent Order Prymnesiales (Haptophyceae).</title>
        <authorList>
            <person name="Hovde B.T."/>
            <person name="Deodato C.R."/>
            <person name="Hunsperger H.M."/>
            <person name="Ryken S.A."/>
            <person name="Yost W."/>
            <person name="Jha R.K."/>
            <person name="Patterson J."/>
            <person name="Monnat R.J. Jr."/>
            <person name="Barlow S.B."/>
            <person name="Starkenburg S.R."/>
            <person name="Cattolico R.A."/>
        </authorList>
    </citation>
    <scope>NUCLEOTIDE SEQUENCE</scope>
    <source>
        <strain evidence="6">CCMP291</strain>
    </source>
</reference>
<evidence type="ECO:0000256" key="3">
    <source>
        <dbReference type="SAM" id="Coils"/>
    </source>
</evidence>
<dbReference type="InterPro" id="IPR050230">
    <property type="entry name" value="CALM/Myosin/TropC-like"/>
</dbReference>
<dbReference type="InterPro" id="IPR002048">
    <property type="entry name" value="EF_hand_dom"/>
</dbReference>
<dbReference type="SUPFAM" id="SSF47473">
    <property type="entry name" value="EF-hand"/>
    <property type="match status" value="1"/>
</dbReference>
<dbReference type="PANTHER" id="PTHR23048:SF0">
    <property type="entry name" value="CALMODULIN LIKE 3"/>
    <property type="match status" value="1"/>
</dbReference>
<comment type="caution">
    <text evidence="5">The sequence shown here is derived from an EMBL/GenBank/DDBJ whole genome shotgun (WGS) entry which is preliminary data.</text>
</comment>
<keyword evidence="3" id="KW-0175">Coiled coil</keyword>
<dbReference type="PANTHER" id="PTHR23048">
    <property type="entry name" value="MYOSIN LIGHT CHAIN 1, 3"/>
    <property type="match status" value="1"/>
</dbReference>
<dbReference type="PROSITE" id="PS00018">
    <property type="entry name" value="EF_HAND_1"/>
    <property type="match status" value="2"/>
</dbReference>
<dbReference type="SMART" id="SM00054">
    <property type="entry name" value="EFh"/>
    <property type="match status" value="2"/>
</dbReference>
<evidence type="ECO:0000256" key="2">
    <source>
        <dbReference type="ARBA" id="ARBA00022837"/>
    </source>
</evidence>
<dbReference type="GO" id="GO:0016460">
    <property type="term" value="C:myosin II complex"/>
    <property type="evidence" value="ECO:0007669"/>
    <property type="project" value="TreeGrafter"/>
</dbReference>
<gene>
    <name evidence="5" type="ORF">Ctob_000014</name>
</gene>
<dbReference type="FunFam" id="1.10.238.10:FF:000178">
    <property type="entry name" value="Calmodulin-2 A"/>
    <property type="match status" value="1"/>
</dbReference>
<accession>A0A0M0J2Q3</accession>
<dbReference type="InterPro" id="IPR011992">
    <property type="entry name" value="EF-hand-dom_pair"/>
</dbReference>
<keyword evidence="2" id="KW-0106">Calcium</keyword>
<evidence type="ECO:0000259" key="4">
    <source>
        <dbReference type="PROSITE" id="PS50222"/>
    </source>
</evidence>
<protein>
    <submittedName>
        <fullName evidence="5">Calmodulin-like protein</fullName>
    </submittedName>
</protein>
<dbReference type="GO" id="GO:0005509">
    <property type="term" value="F:calcium ion binding"/>
    <property type="evidence" value="ECO:0007669"/>
    <property type="project" value="InterPro"/>
</dbReference>
<evidence type="ECO:0000256" key="1">
    <source>
        <dbReference type="ARBA" id="ARBA00022737"/>
    </source>
</evidence>
<feature type="domain" description="EF-hand" evidence="4">
    <location>
        <begin position="75"/>
        <end position="110"/>
    </location>
</feature>
<dbReference type="PROSITE" id="PS50222">
    <property type="entry name" value="EF_HAND_2"/>
    <property type="match status" value="2"/>
</dbReference>
<evidence type="ECO:0000313" key="5">
    <source>
        <dbReference type="EMBL" id="KOO20826.1"/>
    </source>
</evidence>
<dbReference type="Pfam" id="PF13499">
    <property type="entry name" value="EF-hand_7"/>
    <property type="match status" value="1"/>
</dbReference>
<feature type="domain" description="EF-hand" evidence="4">
    <location>
        <begin position="39"/>
        <end position="74"/>
    </location>
</feature>
<name>A0A0M0J2Q3_9EUKA</name>
<proteinExistence type="predicted"/>
<dbReference type="AlphaFoldDB" id="A0A0M0J2Q3"/>
<dbReference type="EMBL" id="JWZX01003409">
    <property type="protein sequence ID" value="KOO20826.1"/>
    <property type="molecule type" value="Genomic_DNA"/>
</dbReference>
<dbReference type="OrthoDB" id="26525at2759"/>
<dbReference type="Gene3D" id="1.10.238.10">
    <property type="entry name" value="EF-hand"/>
    <property type="match status" value="1"/>
</dbReference>
<dbReference type="InterPro" id="IPR018247">
    <property type="entry name" value="EF_Hand_1_Ca_BS"/>
</dbReference>
<keyword evidence="1" id="KW-0677">Repeat</keyword>